<evidence type="ECO:0000256" key="12">
    <source>
        <dbReference type="ARBA" id="ARBA00023242"/>
    </source>
</evidence>
<evidence type="ECO:0000256" key="14">
    <source>
        <dbReference type="ARBA" id="ARBA00025224"/>
    </source>
</evidence>
<evidence type="ECO:0000256" key="15">
    <source>
        <dbReference type="PROSITE-ProRule" id="PRU00176"/>
    </source>
</evidence>
<evidence type="ECO:0000256" key="1">
    <source>
        <dbReference type="ARBA" id="ARBA00004123"/>
    </source>
</evidence>
<evidence type="ECO:0000313" key="20">
    <source>
        <dbReference type="Proteomes" id="UP000774326"/>
    </source>
</evidence>
<dbReference type="Gene3D" id="3.30.70.330">
    <property type="match status" value="1"/>
</dbReference>
<dbReference type="InterPro" id="IPR039171">
    <property type="entry name" value="Cwc2/Slt11"/>
</dbReference>
<feature type="zinc finger region" description="C3H1-type" evidence="16">
    <location>
        <begin position="89"/>
        <end position="116"/>
    </location>
</feature>
<evidence type="ECO:0000256" key="2">
    <source>
        <dbReference type="ARBA" id="ARBA00008024"/>
    </source>
</evidence>
<comment type="subcellular location">
    <subcellularLocation>
        <location evidence="1">Nucleus</location>
    </subcellularLocation>
</comment>
<keyword evidence="6 16" id="KW-0479">Metal-binding</keyword>
<dbReference type="Pfam" id="PF16131">
    <property type="entry name" value="Torus"/>
    <property type="match status" value="1"/>
</dbReference>
<feature type="domain" description="RRM" evidence="17">
    <location>
        <begin position="155"/>
        <end position="233"/>
    </location>
</feature>
<dbReference type="SUPFAM" id="SSF54928">
    <property type="entry name" value="RNA-binding domain, RBD"/>
    <property type="match status" value="1"/>
</dbReference>
<feature type="domain" description="C3H1-type" evidence="18">
    <location>
        <begin position="89"/>
        <end position="116"/>
    </location>
</feature>
<dbReference type="PROSITE" id="PS50102">
    <property type="entry name" value="RRM"/>
    <property type="match status" value="1"/>
</dbReference>
<evidence type="ECO:0000256" key="9">
    <source>
        <dbReference type="ARBA" id="ARBA00022833"/>
    </source>
</evidence>
<keyword evidence="20" id="KW-1185">Reference proteome</keyword>
<keyword evidence="12" id="KW-0539">Nucleus</keyword>
<dbReference type="GO" id="GO:0000974">
    <property type="term" value="C:Prp19 complex"/>
    <property type="evidence" value="ECO:0007669"/>
    <property type="project" value="TreeGrafter"/>
</dbReference>
<comment type="similarity">
    <text evidence="2">Belongs to the RRM CWC2 family.</text>
</comment>
<comment type="subunit">
    <text evidence="3">Associated with the spliceosome.</text>
</comment>
<evidence type="ECO:0000256" key="5">
    <source>
        <dbReference type="ARBA" id="ARBA00022664"/>
    </source>
</evidence>
<dbReference type="AlphaFoldDB" id="A0A9P8PXT5"/>
<protein>
    <recommendedName>
        <fullName evidence="4">Pre-mRNA-splicing factor CWC2</fullName>
    </recommendedName>
</protein>
<evidence type="ECO:0000256" key="7">
    <source>
        <dbReference type="ARBA" id="ARBA00022728"/>
    </source>
</evidence>
<accession>A0A9P8PXT5</accession>
<dbReference type="PANTHER" id="PTHR14089:SF2">
    <property type="entry name" value="PRE-MRNA-SPLICING FACTOR CWC2"/>
    <property type="match status" value="1"/>
</dbReference>
<dbReference type="GO" id="GO:0008380">
    <property type="term" value="P:RNA splicing"/>
    <property type="evidence" value="ECO:0007669"/>
    <property type="project" value="UniProtKB-KW"/>
</dbReference>
<keyword evidence="10 15" id="KW-0694">RNA-binding</keyword>
<dbReference type="OrthoDB" id="10251848at2759"/>
<evidence type="ECO:0000259" key="17">
    <source>
        <dbReference type="PROSITE" id="PS50102"/>
    </source>
</evidence>
<dbReference type="InterPro" id="IPR000504">
    <property type="entry name" value="RRM_dom"/>
</dbReference>
<evidence type="ECO:0000256" key="10">
    <source>
        <dbReference type="ARBA" id="ARBA00022884"/>
    </source>
</evidence>
<keyword evidence="11" id="KW-0508">mRNA splicing</keyword>
<comment type="caution">
    <text evidence="19">The sequence shown here is derived from an EMBL/GenBank/DDBJ whole genome shotgun (WGS) entry which is preliminary data.</text>
</comment>
<evidence type="ECO:0000256" key="3">
    <source>
        <dbReference type="ARBA" id="ARBA00011524"/>
    </source>
</evidence>
<keyword evidence="5" id="KW-0507">mRNA processing</keyword>
<dbReference type="GO" id="GO:0017070">
    <property type="term" value="F:U6 snRNA binding"/>
    <property type="evidence" value="ECO:0007669"/>
    <property type="project" value="TreeGrafter"/>
</dbReference>
<dbReference type="PANTHER" id="PTHR14089">
    <property type="entry name" value="PRE-MRNA-SPLICING FACTOR RBM22"/>
    <property type="match status" value="1"/>
</dbReference>
<reference evidence="19" key="2">
    <citation type="submission" date="2021-01" db="EMBL/GenBank/DDBJ databases">
        <authorList>
            <person name="Schikora-Tamarit M.A."/>
        </authorList>
    </citation>
    <scope>NUCLEOTIDE SEQUENCE</scope>
    <source>
        <strain evidence="19">CBS2887</strain>
    </source>
</reference>
<dbReference type="Pfam" id="PF00076">
    <property type="entry name" value="RRM_1"/>
    <property type="match status" value="1"/>
</dbReference>
<evidence type="ECO:0000256" key="13">
    <source>
        <dbReference type="ARBA" id="ARBA00023306"/>
    </source>
</evidence>
<dbReference type="Proteomes" id="UP000774326">
    <property type="component" value="Unassembled WGS sequence"/>
</dbReference>
<keyword evidence="7" id="KW-0747">Spliceosome</keyword>
<evidence type="ECO:0000259" key="18">
    <source>
        <dbReference type="PROSITE" id="PS50103"/>
    </source>
</evidence>
<dbReference type="InterPro" id="IPR012677">
    <property type="entry name" value="Nucleotide-bd_a/b_plait_sf"/>
</dbReference>
<dbReference type="GO" id="GO:0071007">
    <property type="term" value="C:U2-type catalytic step 2 spliceosome"/>
    <property type="evidence" value="ECO:0007669"/>
    <property type="project" value="TreeGrafter"/>
</dbReference>
<evidence type="ECO:0000313" key="19">
    <source>
        <dbReference type="EMBL" id="KAH3679199.1"/>
    </source>
</evidence>
<comment type="function">
    <text evidence="14">Involved in the first step of pre-mRNA splicing. Required for cell growth and cell cycle control. Plays a role in the levels of the U1, U4, U5 and U6 snRNAs and the maintenance of the U4/U6 snRNA complex. May provide the link between the 'nineteen complex' NTC spliceosome protein complex and the spliceosome through the U6 snRNA. Associates predominantly with U6 snRNAs in assembled active spliceosomes. Binds directly to the internal stem-loop (ISL) domain of the U6 snRNA and to the pre-mRNA intron near the 5' splice site during the activation and catalytic phases of the spliceosome cycle.</text>
</comment>
<keyword evidence="8 16" id="KW-0863">Zinc-finger</keyword>
<dbReference type="InterPro" id="IPR035979">
    <property type="entry name" value="RBD_domain_sf"/>
</dbReference>
<dbReference type="EMBL" id="JAEUBG010005011">
    <property type="protein sequence ID" value="KAH3679199.1"/>
    <property type="molecule type" value="Genomic_DNA"/>
</dbReference>
<name>A0A9P8PXT5_WICPI</name>
<organism evidence="19 20">
    <name type="scientific">Wickerhamomyces pijperi</name>
    <name type="common">Yeast</name>
    <name type="synonym">Pichia pijperi</name>
    <dbReference type="NCBI Taxonomy" id="599730"/>
    <lineage>
        <taxon>Eukaryota</taxon>
        <taxon>Fungi</taxon>
        <taxon>Dikarya</taxon>
        <taxon>Ascomycota</taxon>
        <taxon>Saccharomycotina</taxon>
        <taxon>Saccharomycetes</taxon>
        <taxon>Phaffomycetales</taxon>
        <taxon>Wickerhamomycetaceae</taxon>
        <taxon>Wickerhamomyces</taxon>
    </lineage>
</organism>
<proteinExistence type="inferred from homology"/>
<evidence type="ECO:0000256" key="11">
    <source>
        <dbReference type="ARBA" id="ARBA00023187"/>
    </source>
</evidence>
<dbReference type="InterPro" id="IPR036855">
    <property type="entry name" value="Znf_CCCH_sf"/>
</dbReference>
<dbReference type="InterPro" id="IPR032297">
    <property type="entry name" value="Torus"/>
</dbReference>
<dbReference type="GO" id="GO:0006397">
    <property type="term" value="P:mRNA processing"/>
    <property type="evidence" value="ECO:0007669"/>
    <property type="project" value="UniProtKB-KW"/>
</dbReference>
<keyword evidence="13" id="KW-0131">Cell cycle</keyword>
<dbReference type="GO" id="GO:0071006">
    <property type="term" value="C:U2-type catalytic step 1 spliceosome"/>
    <property type="evidence" value="ECO:0007669"/>
    <property type="project" value="TreeGrafter"/>
</dbReference>
<evidence type="ECO:0000256" key="8">
    <source>
        <dbReference type="ARBA" id="ARBA00022771"/>
    </source>
</evidence>
<dbReference type="SUPFAM" id="SSF90229">
    <property type="entry name" value="CCCH zinc finger"/>
    <property type="match status" value="1"/>
</dbReference>
<evidence type="ECO:0000256" key="4">
    <source>
        <dbReference type="ARBA" id="ARBA00017295"/>
    </source>
</evidence>
<reference evidence="19" key="1">
    <citation type="journal article" date="2021" name="Open Biol.">
        <title>Shared evolutionary footprints suggest mitochondrial oxidative damage underlies multiple complex I losses in fungi.</title>
        <authorList>
            <person name="Schikora-Tamarit M.A."/>
            <person name="Marcet-Houben M."/>
            <person name="Nosek J."/>
            <person name="Gabaldon T."/>
        </authorList>
    </citation>
    <scope>NUCLEOTIDE SEQUENCE</scope>
    <source>
        <strain evidence="19">CBS2887</strain>
    </source>
</reference>
<dbReference type="PROSITE" id="PS50103">
    <property type="entry name" value="ZF_C3H1"/>
    <property type="match status" value="1"/>
</dbReference>
<evidence type="ECO:0000256" key="16">
    <source>
        <dbReference type="PROSITE-ProRule" id="PRU00723"/>
    </source>
</evidence>
<gene>
    <name evidence="19" type="ORF">WICPIJ_008699</name>
</gene>
<dbReference type="InterPro" id="IPR000571">
    <property type="entry name" value="Znf_CCCH"/>
</dbReference>
<sequence>MIPNVTELLTKPARKQLSQADLELLHVQSQQSGLTYNIWFQKWSHGSSVGSSNMPMIRSENHLNILKDTGYTAANPPSTDLATKSSSSSPSSYCCIYYAKGICVKGSSCEYLHRPPLDSDILNWDQTRDCFGRDKHSTYRDDMTGVGSFNDTFQSTLYLGGQGLIIRNEASFQGELSRMFGEVGDVEMVRVIKAKNCAFVKFKSGRSAEFAKECFQGWGCYESDYWGIRWANEDPDPKVKAHRKRQFEQQTRDVVENLLKKFDSGQTKTDNEVVGIAEEVEDYKVAEAPNSKEVKAIEPAATEDSHKKSIIDQSSLKYLSVLRNKVNLSQSKTPVVAKKQALVNSYDSDSEDE</sequence>
<evidence type="ECO:0000256" key="6">
    <source>
        <dbReference type="ARBA" id="ARBA00022723"/>
    </source>
</evidence>
<dbReference type="GO" id="GO:0036002">
    <property type="term" value="F:pre-mRNA binding"/>
    <property type="evidence" value="ECO:0007669"/>
    <property type="project" value="TreeGrafter"/>
</dbReference>
<dbReference type="GO" id="GO:0008270">
    <property type="term" value="F:zinc ion binding"/>
    <property type="evidence" value="ECO:0007669"/>
    <property type="project" value="UniProtKB-KW"/>
</dbReference>
<keyword evidence="9 16" id="KW-0862">Zinc</keyword>